<dbReference type="SUPFAM" id="SSF81631">
    <property type="entry name" value="PAP/OAS1 substrate-binding domain"/>
    <property type="match status" value="1"/>
</dbReference>
<keyword evidence="3" id="KW-1185">Reference proteome</keyword>
<proteinExistence type="predicted"/>
<dbReference type="GO" id="GO:0050265">
    <property type="term" value="F:RNA uridylyltransferase activity"/>
    <property type="evidence" value="ECO:0007669"/>
    <property type="project" value="TreeGrafter"/>
</dbReference>
<dbReference type="EMBL" id="KQ458880">
    <property type="protein sequence ID" value="KPJ04652.1"/>
    <property type="molecule type" value="Genomic_DNA"/>
</dbReference>
<organism evidence="2 3">
    <name type="scientific">Papilio xuthus</name>
    <name type="common">Asian swallowtail butterfly</name>
    <dbReference type="NCBI Taxonomy" id="66420"/>
    <lineage>
        <taxon>Eukaryota</taxon>
        <taxon>Metazoa</taxon>
        <taxon>Ecdysozoa</taxon>
        <taxon>Arthropoda</taxon>
        <taxon>Hexapoda</taxon>
        <taxon>Insecta</taxon>
        <taxon>Pterygota</taxon>
        <taxon>Neoptera</taxon>
        <taxon>Endopterygota</taxon>
        <taxon>Lepidoptera</taxon>
        <taxon>Glossata</taxon>
        <taxon>Ditrysia</taxon>
        <taxon>Papilionoidea</taxon>
        <taxon>Papilionidae</taxon>
        <taxon>Papilioninae</taxon>
        <taxon>Papilio</taxon>
    </lineage>
</organism>
<dbReference type="Pfam" id="PF22600">
    <property type="entry name" value="MTPAP-like_central"/>
    <property type="match status" value="1"/>
</dbReference>
<dbReference type="GO" id="GO:0031123">
    <property type="term" value="P:RNA 3'-end processing"/>
    <property type="evidence" value="ECO:0007669"/>
    <property type="project" value="TreeGrafter"/>
</dbReference>
<dbReference type="CDD" id="cd05402">
    <property type="entry name" value="NT_PAP_TUTase"/>
    <property type="match status" value="1"/>
</dbReference>
<reference evidence="2 3" key="1">
    <citation type="journal article" date="2015" name="Nat. Commun.">
        <title>Outbred genome sequencing and CRISPR/Cas9 gene editing in butterflies.</title>
        <authorList>
            <person name="Li X."/>
            <person name="Fan D."/>
            <person name="Zhang W."/>
            <person name="Liu G."/>
            <person name="Zhang L."/>
            <person name="Zhao L."/>
            <person name="Fang X."/>
            <person name="Chen L."/>
            <person name="Dong Y."/>
            <person name="Chen Y."/>
            <person name="Ding Y."/>
            <person name="Zhao R."/>
            <person name="Feng M."/>
            <person name="Zhu Y."/>
            <person name="Feng Y."/>
            <person name="Jiang X."/>
            <person name="Zhu D."/>
            <person name="Xiang H."/>
            <person name="Feng X."/>
            <person name="Li S."/>
            <person name="Wang J."/>
            <person name="Zhang G."/>
            <person name="Kronforst M.R."/>
            <person name="Wang W."/>
        </authorList>
    </citation>
    <scope>NUCLEOTIDE SEQUENCE [LARGE SCALE GENOMIC DNA]</scope>
    <source>
        <strain evidence="2">Ya'a_city_454_Px</strain>
        <tissue evidence="2">Whole body</tissue>
    </source>
</reference>
<dbReference type="InterPro" id="IPR054708">
    <property type="entry name" value="MTPAP-like_central"/>
</dbReference>
<dbReference type="PANTHER" id="PTHR12271:SF66">
    <property type="entry name" value="TERMINAL URIDYLYLTRANSFERASE TAILOR"/>
    <property type="match status" value="1"/>
</dbReference>
<dbReference type="PANTHER" id="PTHR12271">
    <property type="entry name" value="POLY A POLYMERASE CID PAP -RELATED"/>
    <property type="match status" value="1"/>
</dbReference>
<dbReference type="STRING" id="66420.A0A194QGM1"/>
<evidence type="ECO:0000313" key="2">
    <source>
        <dbReference type="EMBL" id="KPJ04652.1"/>
    </source>
</evidence>
<accession>A0A194QGM1</accession>
<dbReference type="AlphaFoldDB" id="A0A194QGM1"/>
<sequence length="428" mass="49585">MELILLIYSLRIRDVLQDTNTFFEKLSSNHVEKMANNDDILDITNLHLEGNFDSQVEGLMKYIRLTRTEVEQLQILINDLLGTMEKAWPGCTVHAFGSIVTGLGIKSSDLDCHISVPPWLWSPANVYVYKARALLKKQPHIFKEPFAISEAKIPIVKFYHIPTQRQCDITFTSPQSIENSKLLAYYMELDHRGKSLTILIKYWAKIHGLTGTNLIPNYAMILLVVFYLQQKAILPPVHRLQSNEHIVDNWNVAFEDVMHISGNNITLYDLLGGFFIFYRDFNYDKFIISPFLGQPITRESFSKVGNEPPEYRLYRENLQNDRCKPLRMGSIICLQDPFDHSRNCTVAVHPKLVNKLMSYLRLGATAYEIEKSDAFLWAILSMRIEERPAVTTKVDPRCIFKKKNASKKQKKIFHEAFIRARQKNKNKI</sequence>
<name>A0A194QGM1_PAPXU</name>
<dbReference type="Gene3D" id="3.30.460.10">
    <property type="entry name" value="Beta Polymerase, domain 2"/>
    <property type="match status" value="1"/>
</dbReference>
<dbReference type="SUPFAM" id="SSF81301">
    <property type="entry name" value="Nucleotidyltransferase"/>
    <property type="match status" value="1"/>
</dbReference>
<feature type="domain" description="Poly(A) RNA polymerase mitochondrial-like central palm" evidence="1">
    <location>
        <begin position="53"/>
        <end position="187"/>
    </location>
</feature>
<dbReference type="InterPro" id="IPR043519">
    <property type="entry name" value="NT_sf"/>
</dbReference>
<dbReference type="Proteomes" id="UP000053268">
    <property type="component" value="Unassembled WGS sequence"/>
</dbReference>
<evidence type="ECO:0000313" key="3">
    <source>
        <dbReference type="Proteomes" id="UP000053268"/>
    </source>
</evidence>
<gene>
    <name evidence="2" type="ORF">RR46_03263</name>
</gene>
<protein>
    <submittedName>
        <fullName evidence="2">Speckle targeted PIP5K1A-regulated poly(A) polymerase</fullName>
    </submittedName>
</protein>
<evidence type="ECO:0000259" key="1">
    <source>
        <dbReference type="Pfam" id="PF22600"/>
    </source>
</evidence>
<dbReference type="Gene3D" id="1.10.1410.10">
    <property type="match status" value="1"/>
</dbReference>